<comment type="caution">
    <text evidence="3">The sequence shown here is derived from an EMBL/GenBank/DDBJ whole genome shotgun (WGS) entry which is preliminary data.</text>
</comment>
<evidence type="ECO:0000313" key="2">
    <source>
        <dbReference type="EMBL" id="NMD87272.1"/>
    </source>
</evidence>
<evidence type="ECO:0000313" key="3">
    <source>
        <dbReference type="EMBL" id="PVY45829.1"/>
    </source>
</evidence>
<dbReference type="AlphaFoldDB" id="A0A2U1BAY9"/>
<keyword evidence="1" id="KW-0732">Signal</keyword>
<organism evidence="3 4">
    <name type="scientific">Victivallis vadensis</name>
    <dbReference type="NCBI Taxonomy" id="172901"/>
    <lineage>
        <taxon>Bacteria</taxon>
        <taxon>Pseudomonadati</taxon>
        <taxon>Lentisphaerota</taxon>
        <taxon>Lentisphaeria</taxon>
        <taxon>Victivallales</taxon>
        <taxon>Victivallaceae</taxon>
        <taxon>Victivallis</taxon>
    </lineage>
</organism>
<proteinExistence type="predicted"/>
<gene>
    <name evidence="3" type="ORF">C8D82_10118</name>
    <name evidence="2" type="ORF">HF882_11815</name>
</gene>
<dbReference type="Gene3D" id="2.60.120.260">
    <property type="entry name" value="Galactose-binding domain-like"/>
    <property type="match status" value="1"/>
</dbReference>
<name>A0A2U1BAY9_9BACT</name>
<evidence type="ECO:0000313" key="5">
    <source>
        <dbReference type="Proteomes" id="UP000576225"/>
    </source>
</evidence>
<feature type="chain" id="PRO_5041066978" description="Carbohydrate binding protein" evidence="1">
    <location>
        <begin position="23"/>
        <end position="176"/>
    </location>
</feature>
<reference evidence="3 4" key="1">
    <citation type="submission" date="2018-04" db="EMBL/GenBank/DDBJ databases">
        <title>Genomic Encyclopedia of Type Strains, Phase IV (KMG-IV): sequencing the most valuable type-strain genomes for metagenomic binning, comparative biology and taxonomic classification.</title>
        <authorList>
            <person name="Goeker M."/>
        </authorList>
    </citation>
    <scope>NUCLEOTIDE SEQUENCE [LARGE SCALE GENOMIC DNA]</scope>
    <source>
        <strain evidence="3 4">DSM 14823</strain>
    </source>
</reference>
<accession>A0A2U1BAY9</accession>
<evidence type="ECO:0000313" key="4">
    <source>
        <dbReference type="Proteomes" id="UP000245959"/>
    </source>
</evidence>
<dbReference type="Proteomes" id="UP000576225">
    <property type="component" value="Unassembled WGS sequence"/>
</dbReference>
<protein>
    <recommendedName>
        <fullName evidence="6">Carbohydrate binding protein</fullName>
    </recommendedName>
</protein>
<dbReference type="EMBL" id="QEKH01000001">
    <property type="protein sequence ID" value="PVY45829.1"/>
    <property type="molecule type" value="Genomic_DNA"/>
</dbReference>
<dbReference type="Proteomes" id="UP000245959">
    <property type="component" value="Unassembled WGS sequence"/>
</dbReference>
<dbReference type="EMBL" id="JABAEW010000021">
    <property type="protein sequence ID" value="NMD87272.1"/>
    <property type="molecule type" value="Genomic_DNA"/>
</dbReference>
<evidence type="ECO:0008006" key="6">
    <source>
        <dbReference type="Google" id="ProtNLM"/>
    </source>
</evidence>
<dbReference type="GeneID" id="78293556"/>
<feature type="signal peptide" evidence="1">
    <location>
        <begin position="1"/>
        <end position="22"/>
    </location>
</feature>
<dbReference type="RefSeq" id="WP_116882226.1">
    <property type="nucleotide sequence ID" value="NZ_CALXNT010000025.1"/>
</dbReference>
<evidence type="ECO:0000256" key="1">
    <source>
        <dbReference type="SAM" id="SignalP"/>
    </source>
</evidence>
<sequence>MKKFTTLGLAGLMLFGGTALFAGDNVEENMASTPELLKRWGSSQFATLLPTGGPKGKPAIRIASGASDANRQIQYKLDLDKVRGKVIELSADVKAENVSQPPKHYLGVKMMIVITKADGTRQYVDITTGKSGSYDWRECKVKAAIPTNAKEVAISLGLQSAMGAVYFSDIDVEIDD</sequence>
<keyword evidence="4" id="KW-1185">Reference proteome</keyword>
<reference evidence="2 5" key="2">
    <citation type="submission" date="2020-04" db="EMBL/GenBank/DDBJ databases">
        <authorList>
            <person name="Hitch T.C.A."/>
            <person name="Wylensek D."/>
            <person name="Clavel T."/>
        </authorList>
    </citation>
    <scope>NUCLEOTIDE SEQUENCE [LARGE SCALE GENOMIC DNA]</scope>
    <source>
        <strain evidence="2 5">COR2-253-APC-1A</strain>
    </source>
</reference>